<protein>
    <submittedName>
        <fullName evidence="4">MxaC protein</fullName>
    </submittedName>
</protein>
<evidence type="ECO:0000259" key="3">
    <source>
        <dbReference type="SMART" id="SM00327"/>
    </source>
</evidence>
<accession>A0ABV2LBB7</accession>
<keyword evidence="5" id="KW-1185">Reference proteome</keyword>
<keyword evidence="2" id="KW-1133">Transmembrane helix</keyword>
<feature type="region of interest" description="Disordered" evidence="1">
    <location>
        <begin position="348"/>
        <end position="367"/>
    </location>
</feature>
<dbReference type="Gene3D" id="3.40.50.410">
    <property type="entry name" value="von Willebrand factor, type A domain"/>
    <property type="match status" value="1"/>
</dbReference>
<dbReference type="EMBL" id="JBEPMM010000020">
    <property type="protein sequence ID" value="MET3694919.1"/>
    <property type="molecule type" value="Genomic_DNA"/>
</dbReference>
<evidence type="ECO:0000313" key="4">
    <source>
        <dbReference type="EMBL" id="MET3694919.1"/>
    </source>
</evidence>
<dbReference type="SMART" id="SM00327">
    <property type="entry name" value="VWA"/>
    <property type="match status" value="1"/>
</dbReference>
<name>A0ABV2LBB7_9HYPH</name>
<keyword evidence="2" id="KW-0812">Transmembrane</keyword>
<gene>
    <name evidence="4" type="ORF">ABID43_004484</name>
</gene>
<evidence type="ECO:0000313" key="5">
    <source>
        <dbReference type="Proteomes" id="UP001549145"/>
    </source>
</evidence>
<reference evidence="4 5" key="1">
    <citation type="submission" date="2024-06" db="EMBL/GenBank/DDBJ databases">
        <title>Genomic Encyclopedia of Type Strains, Phase IV (KMG-IV): sequencing the most valuable type-strain genomes for metagenomic binning, comparative biology and taxonomic classification.</title>
        <authorList>
            <person name="Goeker M."/>
        </authorList>
    </citation>
    <scope>NUCLEOTIDE SEQUENCE [LARGE SCALE GENOMIC DNA]</scope>
    <source>
        <strain evidence="4 5">DSM 21331</strain>
    </source>
</reference>
<dbReference type="SUPFAM" id="SSF53300">
    <property type="entry name" value="vWA-like"/>
    <property type="match status" value="1"/>
</dbReference>
<evidence type="ECO:0000256" key="1">
    <source>
        <dbReference type="SAM" id="MobiDB-lite"/>
    </source>
</evidence>
<evidence type="ECO:0000256" key="2">
    <source>
        <dbReference type="SAM" id="Phobius"/>
    </source>
</evidence>
<feature type="transmembrane region" description="Helical" evidence="2">
    <location>
        <begin position="50"/>
        <end position="74"/>
    </location>
</feature>
<feature type="domain" description="VWFA" evidence="3">
    <location>
        <begin position="86"/>
        <end position="259"/>
    </location>
</feature>
<dbReference type="RefSeq" id="WP_238279580.1">
    <property type="nucleotide sequence ID" value="NZ_BPQL01000061.1"/>
</dbReference>
<dbReference type="Pfam" id="PF13519">
    <property type="entry name" value="VWA_2"/>
    <property type="match status" value="1"/>
</dbReference>
<dbReference type="CDD" id="cd00198">
    <property type="entry name" value="vWFA"/>
    <property type="match status" value="1"/>
</dbReference>
<keyword evidence="2" id="KW-0472">Membrane</keyword>
<sequence>MSNALARLSADHPALFWLLPLALLPLLTSAQRITPVAAIAAGPADGLSRALGWALRASGILAIAALILALAGPYRQGETLTRMGIGAQVSILIDRSGSMNETFAGRQPSGIEESKAAASRRLLAAFVGSRAHDQFAVTAFSTAPMLVVPMTDRHAAVRAAIAAIDRPGLDYTNIARGLAMGLSQFGPASPATSRALLLVSDGAAVIDPRVQDTLRAAFTRLHPNLYWLFLRTKGSPSISDRPSGEDTPQAAPERHLDLFFKSLRTPYRAFEAEGADAVADAIAQIERLERDPIPYTEQRPRRDLAGLAYGLSLFGLAILVGAKLCEADLRRTRPVPVVARATEKLANGKLPTGKSATDPAVPPRFAA</sequence>
<comment type="caution">
    <text evidence="4">The sequence shown here is derived from an EMBL/GenBank/DDBJ whole genome shotgun (WGS) entry which is preliminary data.</text>
</comment>
<dbReference type="InterPro" id="IPR036465">
    <property type="entry name" value="vWFA_dom_sf"/>
</dbReference>
<dbReference type="InterPro" id="IPR002035">
    <property type="entry name" value="VWF_A"/>
</dbReference>
<dbReference type="Proteomes" id="UP001549145">
    <property type="component" value="Unassembled WGS sequence"/>
</dbReference>
<feature type="transmembrane region" description="Helical" evidence="2">
    <location>
        <begin position="304"/>
        <end position="324"/>
    </location>
</feature>
<proteinExistence type="predicted"/>
<organism evidence="4 5">
    <name type="scientific">Methylobacterium goesingense</name>
    <dbReference type="NCBI Taxonomy" id="243690"/>
    <lineage>
        <taxon>Bacteria</taxon>
        <taxon>Pseudomonadati</taxon>
        <taxon>Pseudomonadota</taxon>
        <taxon>Alphaproteobacteria</taxon>
        <taxon>Hyphomicrobiales</taxon>
        <taxon>Methylobacteriaceae</taxon>
        <taxon>Methylobacterium</taxon>
    </lineage>
</organism>